<dbReference type="AlphaFoldDB" id="A0A2W2CE44"/>
<dbReference type="SUPFAM" id="SSF50156">
    <property type="entry name" value="PDZ domain-like"/>
    <property type="match status" value="1"/>
</dbReference>
<dbReference type="PANTHER" id="PTHR42837">
    <property type="entry name" value="REGULATOR OF SIGMA-E PROTEASE RSEP"/>
    <property type="match status" value="1"/>
</dbReference>
<evidence type="ECO:0000256" key="4">
    <source>
        <dbReference type="ARBA" id="ARBA00022670"/>
    </source>
</evidence>
<evidence type="ECO:0000259" key="12">
    <source>
        <dbReference type="Pfam" id="PF02163"/>
    </source>
</evidence>
<evidence type="ECO:0000256" key="6">
    <source>
        <dbReference type="ARBA" id="ARBA00022801"/>
    </source>
</evidence>
<evidence type="ECO:0000256" key="2">
    <source>
        <dbReference type="ARBA" id="ARBA00004141"/>
    </source>
</evidence>
<dbReference type="OrthoDB" id="9782003at2"/>
<evidence type="ECO:0000256" key="5">
    <source>
        <dbReference type="ARBA" id="ARBA00022692"/>
    </source>
</evidence>
<dbReference type="PANTHER" id="PTHR42837:SF2">
    <property type="entry name" value="MEMBRANE METALLOPROTEASE ARASP2, CHLOROPLASTIC-RELATED"/>
    <property type="match status" value="1"/>
</dbReference>
<evidence type="ECO:0000256" key="8">
    <source>
        <dbReference type="ARBA" id="ARBA00022989"/>
    </source>
</evidence>
<dbReference type="Pfam" id="PF02163">
    <property type="entry name" value="Peptidase_M50"/>
    <property type="match status" value="1"/>
</dbReference>
<keyword evidence="7" id="KW-0862">Zinc</keyword>
<name>A0A2W2CE44_9ACTN</name>
<evidence type="ECO:0000313" key="15">
    <source>
        <dbReference type="Proteomes" id="UP000248627"/>
    </source>
</evidence>
<evidence type="ECO:0000256" key="7">
    <source>
        <dbReference type="ARBA" id="ARBA00022833"/>
    </source>
</evidence>
<dbReference type="InterPro" id="IPR008915">
    <property type="entry name" value="Peptidase_M50"/>
</dbReference>
<gene>
    <name evidence="14" type="ORF">C1I93_10885</name>
</gene>
<evidence type="ECO:0000313" key="14">
    <source>
        <dbReference type="EMBL" id="PZF97715.1"/>
    </source>
</evidence>
<dbReference type="InterPro" id="IPR041489">
    <property type="entry name" value="PDZ_6"/>
</dbReference>
<dbReference type="Pfam" id="PF17820">
    <property type="entry name" value="PDZ_6"/>
    <property type="match status" value="1"/>
</dbReference>
<evidence type="ECO:0000256" key="11">
    <source>
        <dbReference type="SAM" id="Phobius"/>
    </source>
</evidence>
<comment type="cofactor">
    <cofactor evidence="1">
        <name>Zn(2+)</name>
        <dbReference type="ChEBI" id="CHEBI:29105"/>
    </cofactor>
</comment>
<keyword evidence="10 11" id="KW-0472">Membrane</keyword>
<dbReference type="InterPro" id="IPR036034">
    <property type="entry name" value="PDZ_sf"/>
</dbReference>
<keyword evidence="9 14" id="KW-0482">Metalloprotease</keyword>
<comment type="subcellular location">
    <subcellularLocation>
        <location evidence="2">Membrane</location>
        <topology evidence="2">Multi-pass membrane protein</topology>
    </subcellularLocation>
</comment>
<keyword evidence="5 11" id="KW-0812">Transmembrane</keyword>
<dbReference type="GO" id="GO:0016020">
    <property type="term" value="C:membrane"/>
    <property type="evidence" value="ECO:0007669"/>
    <property type="project" value="UniProtKB-SubCell"/>
</dbReference>
<feature type="domain" description="PDZ" evidence="13">
    <location>
        <begin position="164"/>
        <end position="204"/>
    </location>
</feature>
<accession>A0A2W2CE44</accession>
<feature type="transmembrane region" description="Helical" evidence="11">
    <location>
        <begin position="387"/>
        <end position="408"/>
    </location>
</feature>
<keyword evidence="6" id="KW-0378">Hydrolase</keyword>
<dbReference type="GO" id="GO:0004222">
    <property type="term" value="F:metalloendopeptidase activity"/>
    <property type="evidence" value="ECO:0007669"/>
    <property type="project" value="InterPro"/>
</dbReference>
<dbReference type="CDD" id="cd06163">
    <property type="entry name" value="S2P-M50_PDZ_RseP-like"/>
    <property type="match status" value="1"/>
</dbReference>
<evidence type="ECO:0000256" key="1">
    <source>
        <dbReference type="ARBA" id="ARBA00001947"/>
    </source>
</evidence>
<proteinExistence type="inferred from homology"/>
<dbReference type="RefSeq" id="WP_111243137.1">
    <property type="nucleotide sequence ID" value="NZ_POTX01000054.1"/>
</dbReference>
<evidence type="ECO:0000256" key="10">
    <source>
        <dbReference type="ARBA" id="ARBA00023136"/>
    </source>
</evidence>
<feature type="transmembrane region" description="Helical" evidence="11">
    <location>
        <begin position="99"/>
        <end position="123"/>
    </location>
</feature>
<evidence type="ECO:0000256" key="3">
    <source>
        <dbReference type="ARBA" id="ARBA00007931"/>
    </source>
</evidence>
<evidence type="ECO:0000256" key="9">
    <source>
        <dbReference type="ARBA" id="ARBA00023049"/>
    </source>
</evidence>
<dbReference type="Proteomes" id="UP000248627">
    <property type="component" value="Unassembled WGS sequence"/>
</dbReference>
<dbReference type="InterPro" id="IPR004387">
    <property type="entry name" value="Pept_M50_Zn"/>
</dbReference>
<dbReference type="GO" id="GO:0006508">
    <property type="term" value="P:proteolysis"/>
    <property type="evidence" value="ECO:0007669"/>
    <property type="project" value="UniProtKB-KW"/>
</dbReference>
<reference evidence="14 15" key="1">
    <citation type="submission" date="2018-01" db="EMBL/GenBank/DDBJ databases">
        <title>Draft genome sequence of Jishengella endophytica.</title>
        <authorList>
            <person name="Sahin N."/>
            <person name="Ay H."/>
            <person name="Saygin H."/>
        </authorList>
    </citation>
    <scope>NUCLEOTIDE SEQUENCE [LARGE SCALE GENOMIC DNA]</scope>
    <source>
        <strain evidence="14 15">DSM 45430</strain>
    </source>
</reference>
<dbReference type="Gene3D" id="2.30.42.10">
    <property type="match status" value="1"/>
</dbReference>
<comment type="caution">
    <text evidence="14">The sequence shown here is derived from an EMBL/GenBank/DDBJ whole genome shotgun (WGS) entry which is preliminary data.</text>
</comment>
<protein>
    <submittedName>
        <fullName evidence="14">Zinc metalloprotease</fullName>
    </submittedName>
</protein>
<evidence type="ECO:0000259" key="13">
    <source>
        <dbReference type="Pfam" id="PF17820"/>
    </source>
</evidence>
<feature type="domain" description="Peptidase M50" evidence="12">
    <location>
        <begin position="10"/>
        <end position="364"/>
    </location>
</feature>
<keyword evidence="4 14" id="KW-0645">Protease</keyword>
<comment type="similarity">
    <text evidence="3">Belongs to the peptidase M50B family.</text>
</comment>
<sequence>MSFAFGVVLFALGILISVSLHEAGHMLTAKAFGMKVTRYFVGFGPTLWSFKRGETEYGIKGIPLGGFCKIVGMTPQDDDVEPGDEKRAMWRYPVWKRTIVMSAGSATHFGLAIIATWLAAMTFGLPNPDFPRNEEQIRAEPAVIAIQDCVLPDTTYRECAAGDAPSPAGAGGLRNGDRITSINGTPINNYGELLTTLRATTPGSTATIGYERDGQSGTTETALATTKRPPINDPNGPVTDVSALGVGLVVSTPGLVSHGPVAAVGATSTFIGDMAVATAQALQRLPEKIPALWRAITGGERDIDTPISVVGASVLGGEAVANDAWELFVMLFISLNFFIGVFNLLPLLPLDGGHIAIAWFERARSWVYARLRRPDPGRVDYFKLMPFTYVVILIGGVFTLLTITADVVNPITLFPR</sequence>
<keyword evidence="15" id="KW-1185">Reference proteome</keyword>
<dbReference type="EMBL" id="POTX01000054">
    <property type="protein sequence ID" value="PZF97715.1"/>
    <property type="molecule type" value="Genomic_DNA"/>
</dbReference>
<organism evidence="14 15">
    <name type="scientific">Micromonospora endophytica</name>
    <dbReference type="NCBI Taxonomy" id="515350"/>
    <lineage>
        <taxon>Bacteria</taxon>
        <taxon>Bacillati</taxon>
        <taxon>Actinomycetota</taxon>
        <taxon>Actinomycetes</taxon>
        <taxon>Micromonosporales</taxon>
        <taxon>Micromonosporaceae</taxon>
        <taxon>Micromonospora</taxon>
    </lineage>
</organism>
<keyword evidence="8 11" id="KW-1133">Transmembrane helix</keyword>